<name>A0ABT0E1M6_9SPHN</name>
<evidence type="ECO:0000256" key="5">
    <source>
        <dbReference type="SAM" id="SignalP"/>
    </source>
</evidence>
<dbReference type="InterPro" id="IPR006260">
    <property type="entry name" value="TonB/TolA_C"/>
</dbReference>
<dbReference type="RefSeq" id="WP_247234161.1">
    <property type="nucleotide sequence ID" value="NZ_JALKHS010000018.1"/>
</dbReference>
<sequence>MYAKPVMAALCVCLAMPIAADAKQGGQLTVVAPDKSAISYEKWTDRTASRLSRSIRQATSLYRDAASTGYSRVQFRLGEQGRPENISLAGSSTSRNVDRISMRAIRSMGSLYPLPQEVRPGSKFEAWVIVANDARERDTMLNSLRAEHLADASGERPILLAAR</sequence>
<evidence type="ECO:0000256" key="3">
    <source>
        <dbReference type="ARBA" id="ARBA00022989"/>
    </source>
</evidence>
<gene>
    <name evidence="6" type="ORF">MU848_16100</name>
</gene>
<protein>
    <submittedName>
        <fullName evidence="6">TonB family protein</fullName>
    </submittedName>
</protein>
<evidence type="ECO:0000256" key="2">
    <source>
        <dbReference type="ARBA" id="ARBA00022692"/>
    </source>
</evidence>
<evidence type="ECO:0000313" key="6">
    <source>
        <dbReference type="EMBL" id="MCK0533112.1"/>
    </source>
</evidence>
<comment type="caution">
    <text evidence="6">The sequence shown here is derived from an EMBL/GenBank/DDBJ whole genome shotgun (WGS) entry which is preliminary data.</text>
</comment>
<keyword evidence="2" id="KW-0812">Transmembrane</keyword>
<dbReference type="SUPFAM" id="SSF74653">
    <property type="entry name" value="TolA/TonB C-terminal domain"/>
    <property type="match status" value="1"/>
</dbReference>
<evidence type="ECO:0000256" key="1">
    <source>
        <dbReference type="ARBA" id="ARBA00004167"/>
    </source>
</evidence>
<keyword evidence="4" id="KW-0472">Membrane</keyword>
<dbReference type="Gene3D" id="3.30.1150.10">
    <property type="match status" value="1"/>
</dbReference>
<keyword evidence="5" id="KW-0732">Signal</keyword>
<keyword evidence="7" id="KW-1185">Reference proteome</keyword>
<dbReference type="NCBIfam" id="TIGR01352">
    <property type="entry name" value="tonB_Cterm"/>
    <property type="match status" value="1"/>
</dbReference>
<proteinExistence type="predicted"/>
<organism evidence="6 7">
    <name type="scientific">Sphingobium agri</name>
    <dbReference type="NCBI Taxonomy" id="2933566"/>
    <lineage>
        <taxon>Bacteria</taxon>
        <taxon>Pseudomonadati</taxon>
        <taxon>Pseudomonadota</taxon>
        <taxon>Alphaproteobacteria</taxon>
        <taxon>Sphingomonadales</taxon>
        <taxon>Sphingomonadaceae</taxon>
        <taxon>Sphingobium</taxon>
    </lineage>
</organism>
<feature type="signal peptide" evidence="5">
    <location>
        <begin position="1"/>
        <end position="22"/>
    </location>
</feature>
<keyword evidence="3" id="KW-1133">Transmembrane helix</keyword>
<evidence type="ECO:0000256" key="4">
    <source>
        <dbReference type="ARBA" id="ARBA00023136"/>
    </source>
</evidence>
<accession>A0ABT0E1M6</accession>
<evidence type="ECO:0000313" key="7">
    <source>
        <dbReference type="Proteomes" id="UP001203512"/>
    </source>
</evidence>
<feature type="chain" id="PRO_5047174790" evidence="5">
    <location>
        <begin position="23"/>
        <end position="163"/>
    </location>
</feature>
<dbReference type="Proteomes" id="UP001203512">
    <property type="component" value="Unassembled WGS sequence"/>
</dbReference>
<dbReference type="EMBL" id="JALKHS010000018">
    <property type="protein sequence ID" value="MCK0533112.1"/>
    <property type="molecule type" value="Genomic_DNA"/>
</dbReference>
<comment type="subcellular location">
    <subcellularLocation>
        <location evidence="1">Membrane</location>
        <topology evidence="1">Single-pass membrane protein</topology>
    </subcellularLocation>
</comment>
<reference evidence="6 7" key="1">
    <citation type="submission" date="2022-04" db="EMBL/GenBank/DDBJ databases">
        <authorList>
            <person name="Huq M.A."/>
        </authorList>
    </citation>
    <scope>NUCLEOTIDE SEQUENCE [LARGE SCALE GENOMIC DNA]</scope>
    <source>
        <strain evidence="6 7">MAH-33</strain>
    </source>
</reference>